<dbReference type="InterPro" id="IPR003140">
    <property type="entry name" value="PLipase/COase/thioEstase"/>
</dbReference>
<dbReference type="PANTHER" id="PTHR10655">
    <property type="entry name" value="LYSOPHOSPHOLIPASE-RELATED"/>
    <property type="match status" value="1"/>
</dbReference>
<dbReference type="RefSeq" id="WP_251222172.1">
    <property type="nucleotide sequence ID" value="NZ_JAMBOL010000002.1"/>
</dbReference>
<protein>
    <submittedName>
        <fullName evidence="4">Dienelactone hydrolase family protein</fullName>
    </submittedName>
</protein>
<proteinExistence type="inferred from homology"/>
<evidence type="ECO:0000313" key="5">
    <source>
        <dbReference type="Proteomes" id="UP001139179"/>
    </source>
</evidence>
<accession>A0A9X2DQP5</accession>
<evidence type="ECO:0000313" key="4">
    <source>
        <dbReference type="EMBL" id="MCM3713368.1"/>
    </source>
</evidence>
<comment type="caution">
    <text evidence="4">The sequence shown here is derived from an EMBL/GenBank/DDBJ whole genome shotgun (WGS) entry which is preliminary data.</text>
</comment>
<dbReference type="PANTHER" id="PTHR10655:SF17">
    <property type="entry name" value="LYSOPHOSPHOLIPASE-LIKE PROTEIN 1"/>
    <property type="match status" value="1"/>
</dbReference>
<name>A0A9X2DQP5_9BACI</name>
<dbReference type="Pfam" id="PF02230">
    <property type="entry name" value="Abhydrolase_2"/>
    <property type="match status" value="1"/>
</dbReference>
<dbReference type="EMBL" id="JAMBOL010000002">
    <property type="protein sequence ID" value="MCM3713368.1"/>
    <property type="molecule type" value="Genomic_DNA"/>
</dbReference>
<gene>
    <name evidence="4" type="ORF">M3202_04660</name>
</gene>
<dbReference type="GO" id="GO:0016787">
    <property type="term" value="F:hydrolase activity"/>
    <property type="evidence" value="ECO:0007669"/>
    <property type="project" value="UniProtKB-KW"/>
</dbReference>
<sequence length="211" mass="23542">MNIHLQQPVVRRGPAVSEAQAVVFMVHGRDQTTEYVLNLVDRIQLPDVHYVAPQAAQNSWYPVGFMKEIAENEPYLSYALDCYEQRISELVAEGIPKSKIVLLGFSQGACLTAEFAVRRPERYGGIIVYTGGVIGPDGTKWNSQGSFQNTPVFLGSSDVDEWVPEQRIHDTAAIFNKLGAQTKTVIYKGMGHEINDDEIDFARELIRNVKG</sequence>
<evidence type="ECO:0000259" key="3">
    <source>
        <dbReference type="Pfam" id="PF02230"/>
    </source>
</evidence>
<comment type="similarity">
    <text evidence="1">Belongs to the AB hydrolase superfamily. AB hydrolase 2 family.</text>
</comment>
<dbReference type="AlphaFoldDB" id="A0A9X2DQP5"/>
<evidence type="ECO:0000256" key="1">
    <source>
        <dbReference type="ARBA" id="ARBA00006499"/>
    </source>
</evidence>
<reference evidence="4" key="1">
    <citation type="submission" date="2022-05" db="EMBL/GenBank/DDBJ databases">
        <title>Comparative Genomics of Spacecraft Associated Microbes.</title>
        <authorList>
            <person name="Tran M.T."/>
            <person name="Wright A."/>
            <person name="Seuylemezian A."/>
            <person name="Eisen J."/>
            <person name="Coil D."/>
        </authorList>
    </citation>
    <scope>NUCLEOTIDE SEQUENCE</scope>
    <source>
        <strain evidence="4">214.1.1</strain>
    </source>
</reference>
<dbReference type="Proteomes" id="UP001139179">
    <property type="component" value="Unassembled WGS sequence"/>
</dbReference>
<organism evidence="4 5">
    <name type="scientific">Halalkalibacter oceani</name>
    <dbReference type="NCBI Taxonomy" id="1653776"/>
    <lineage>
        <taxon>Bacteria</taxon>
        <taxon>Bacillati</taxon>
        <taxon>Bacillota</taxon>
        <taxon>Bacilli</taxon>
        <taxon>Bacillales</taxon>
        <taxon>Bacillaceae</taxon>
        <taxon>Halalkalibacter</taxon>
    </lineage>
</organism>
<dbReference type="InterPro" id="IPR029058">
    <property type="entry name" value="AB_hydrolase_fold"/>
</dbReference>
<keyword evidence="2 4" id="KW-0378">Hydrolase</keyword>
<feature type="domain" description="Phospholipase/carboxylesterase/thioesterase" evidence="3">
    <location>
        <begin position="17"/>
        <end position="207"/>
    </location>
</feature>
<dbReference type="Gene3D" id="3.40.50.1820">
    <property type="entry name" value="alpha/beta hydrolase"/>
    <property type="match status" value="1"/>
</dbReference>
<evidence type="ECO:0000256" key="2">
    <source>
        <dbReference type="ARBA" id="ARBA00022801"/>
    </source>
</evidence>
<keyword evidence="5" id="KW-1185">Reference proteome</keyword>
<dbReference type="InterPro" id="IPR050565">
    <property type="entry name" value="LYPA1-2/EST-like"/>
</dbReference>
<dbReference type="SUPFAM" id="SSF53474">
    <property type="entry name" value="alpha/beta-Hydrolases"/>
    <property type="match status" value="1"/>
</dbReference>